<keyword evidence="4" id="KW-0853">WD repeat</keyword>
<evidence type="ECO:0000256" key="5">
    <source>
        <dbReference type="ARBA" id="ARBA00022701"/>
    </source>
</evidence>
<dbReference type="GO" id="GO:0045503">
    <property type="term" value="F:dynein light chain binding"/>
    <property type="evidence" value="ECO:0007669"/>
    <property type="project" value="TreeGrafter"/>
</dbReference>
<dbReference type="Gene3D" id="2.130.10.10">
    <property type="entry name" value="YVTN repeat-like/Quinoprotein amine dehydrogenase"/>
    <property type="match status" value="2"/>
</dbReference>
<proteinExistence type="inferred from homology"/>
<dbReference type="SMART" id="SM00320">
    <property type="entry name" value="WD40"/>
    <property type="match status" value="4"/>
</dbReference>
<dbReference type="GO" id="GO:0003341">
    <property type="term" value="P:cilium movement"/>
    <property type="evidence" value="ECO:0007669"/>
    <property type="project" value="TreeGrafter"/>
</dbReference>
<dbReference type="GO" id="GO:0036158">
    <property type="term" value="P:outer dynein arm assembly"/>
    <property type="evidence" value="ECO:0007669"/>
    <property type="project" value="TreeGrafter"/>
</dbReference>
<keyword evidence="6" id="KW-0677">Repeat</keyword>
<evidence type="ECO:0000256" key="11">
    <source>
        <dbReference type="ARBA" id="ARBA00023273"/>
    </source>
</evidence>
<evidence type="ECO:0000256" key="2">
    <source>
        <dbReference type="ARBA" id="ARBA00011059"/>
    </source>
</evidence>
<dbReference type="PANTHER" id="PTHR12442:SF7">
    <property type="entry name" value="DYNEIN AXONEMAL INTERMEDIATE CHAIN 2"/>
    <property type="match status" value="1"/>
</dbReference>
<keyword evidence="3" id="KW-0963">Cytoplasm</keyword>
<evidence type="ECO:0000256" key="3">
    <source>
        <dbReference type="ARBA" id="ARBA00022490"/>
    </source>
</evidence>
<keyword evidence="9" id="KW-0505">Motor protein</keyword>
<dbReference type="InterPro" id="IPR050687">
    <property type="entry name" value="Dynein_IC"/>
</dbReference>
<accession>A0AAV7JRS0</accession>
<keyword evidence="13" id="KW-1185">Reference proteome</keyword>
<dbReference type="PANTHER" id="PTHR12442">
    <property type="entry name" value="DYNEIN INTERMEDIATE CHAIN"/>
    <property type="match status" value="1"/>
</dbReference>
<protein>
    <submittedName>
        <fullName evidence="12">Uncharacterized protein</fullName>
    </submittedName>
</protein>
<dbReference type="GO" id="GO:0036157">
    <property type="term" value="C:outer dynein arm"/>
    <property type="evidence" value="ECO:0007669"/>
    <property type="project" value="TreeGrafter"/>
</dbReference>
<evidence type="ECO:0000256" key="10">
    <source>
        <dbReference type="ARBA" id="ARBA00023212"/>
    </source>
</evidence>
<organism evidence="12 13">
    <name type="scientific">Oopsacas minuta</name>
    <dbReference type="NCBI Taxonomy" id="111878"/>
    <lineage>
        <taxon>Eukaryota</taxon>
        <taxon>Metazoa</taxon>
        <taxon>Porifera</taxon>
        <taxon>Hexactinellida</taxon>
        <taxon>Hexasterophora</taxon>
        <taxon>Lyssacinosida</taxon>
        <taxon>Leucopsacidae</taxon>
        <taxon>Oopsacas</taxon>
    </lineage>
</organism>
<keyword evidence="11" id="KW-0966">Cell projection</keyword>
<comment type="subcellular location">
    <subcellularLocation>
        <location evidence="1">Cytoplasm</location>
        <location evidence="1">Cytoskeleton</location>
        <location evidence="1">Cilium axoneme</location>
    </subcellularLocation>
</comment>
<dbReference type="InterPro" id="IPR015943">
    <property type="entry name" value="WD40/YVTN_repeat-like_dom_sf"/>
</dbReference>
<evidence type="ECO:0000256" key="1">
    <source>
        <dbReference type="ARBA" id="ARBA00004430"/>
    </source>
</evidence>
<keyword evidence="8" id="KW-0969">Cilium</keyword>
<dbReference type="AlphaFoldDB" id="A0AAV7JRS0"/>
<reference evidence="12 13" key="1">
    <citation type="journal article" date="2023" name="BMC Biol.">
        <title>The compact genome of the sponge Oopsacas minuta (Hexactinellida) is lacking key metazoan core genes.</title>
        <authorList>
            <person name="Santini S."/>
            <person name="Schenkelaars Q."/>
            <person name="Jourda C."/>
            <person name="Duchesne M."/>
            <person name="Belahbib H."/>
            <person name="Rocher C."/>
            <person name="Selva M."/>
            <person name="Riesgo A."/>
            <person name="Vervoort M."/>
            <person name="Leys S.P."/>
            <person name="Kodjabachian L."/>
            <person name="Le Bivic A."/>
            <person name="Borchiellini C."/>
            <person name="Claverie J.M."/>
            <person name="Renard E."/>
        </authorList>
    </citation>
    <scope>NUCLEOTIDE SEQUENCE [LARGE SCALE GENOMIC DNA]</scope>
    <source>
        <strain evidence="12">SPO-2</strain>
    </source>
</reference>
<evidence type="ECO:0000313" key="12">
    <source>
        <dbReference type="EMBL" id="KAI6651510.1"/>
    </source>
</evidence>
<gene>
    <name evidence="12" type="ORF">LOD99_5118</name>
</gene>
<comment type="similarity">
    <text evidence="2">Belongs to the dynein intermediate chain family.</text>
</comment>
<dbReference type="Proteomes" id="UP001165289">
    <property type="component" value="Unassembled WGS sequence"/>
</dbReference>
<dbReference type="GO" id="GO:0045504">
    <property type="term" value="F:dynein heavy chain binding"/>
    <property type="evidence" value="ECO:0007669"/>
    <property type="project" value="TreeGrafter"/>
</dbReference>
<dbReference type="InterPro" id="IPR001680">
    <property type="entry name" value="WD40_rpt"/>
</dbReference>
<keyword evidence="7" id="KW-0243">Dynein</keyword>
<evidence type="ECO:0000256" key="4">
    <source>
        <dbReference type="ARBA" id="ARBA00022574"/>
    </source>
</evidence>
<name>A0AAV7JRS0_9METZ</name>
<dbReference type="EMBL" id="JAKMXF010000303">
    <property type="protein sequence ID" value="KAI6651510.1"/>
    <property type="molecule type" value="Genomic_DNA"/>
</dbReference>
<dbReference type="GO" id="GO:0005874">
    <property type="term" value="C:microtubule"/>
    <property type="evidence" value="ECO:0007669"/>
    <property type="project" value="UniProtKB-KW"/>
</dbReference>
<evidence type="ECO:0000256" key="9">
    <source>
        <dbReference type="ARBA" id="ARBA00023175"/>
    </source>
</evidence>
<dbReference type="SUPFAM" id="SSF50978">
    <property type="entry name" value="WD40 repeat-like"/>
    <property type="match status" value="1"/>
</dbReference>
<keyword evidence="10" id="KW-0206">Cytoskeleton</keyword>
<keyword evidence="5" id="KW-0493">Microtubule</keyword>
<comment type="caution">
    <text evidence="12">The sequence shown here is derived from an EMBL/GenBank/DDBJ whole genome shotgun (WGS) entry which is preliminary data.</text>
</comment>
<evidence type="ECO:0000313" key="13">
    <source>
        <dbReference type="Proteomes" id="UP001165289"/>
    </source>
</evidence>
<evidence type="ECO:0000256" key="7">
    <source>
        <dbReference type="ARBA" id="ARBA00023017"/>
    </source>
</evidence>
<dbReference type="InterPro" id="IPR036322">
    <property type="entry name" value="WD40_repeat_dom_sf"/>
</dbReference>
<sequence>MEIVHVYTRARKEFGRQPKLSDNSAELCVDVAPNPAEKDYTVKRNPCDTGMYTGPDLSEHECNTETFETESRGMNHIEGGWPKDINPQEAEQVIRYRKKVEKDEGYITTVAHLGEMMEHCIKQNNAIDIYQRYFEESPITPSDDPPAAKTVNIFKDPSSTKRAVSSISWYPNEGHKIAVAYSVVEFQRWPKDMPFESYIWNVENPNKPELSLKPISPLVTLEYNPKDPHTLIGGCYNGQLLLFDTRKGSQFVDSTPIEKSHRDPIFSSLFLQSKTGTDCFTTSPDGYVYWWDIRKLGEPTEFMNIDPNKNGNLVGGTVLEYESTMPTKFMIGTEFGQIYSCNRKAKDPSDKIAVTFPGHHGPVSALTRNPFYPKFFLSVGDWTARVWCEDIKESSIMWTPYNTCPLSDCVWSPTRPGVFLTSRMDGYLDMWDLLFKQDDPTLSFNGGQEHFLGNPYILATVDIKY</sequence>
<evidence type="ECO:0000256" key="8">
    <source>
        <dbReference type="ARBA" id="ARBA00023069"/>
    </source>
</evidence>
<evidence type="ECO:0000256" key="6">
    <source>
        <dbReference type="ARBA" id="ARBA00022737"/>
    </source>
</evidence>